<name>A0A9W4D839_BLUGR</name>
<protein>
    <submittedName>
        <fullName evidence="2">BgTH12-01261</fullName>
    </submittedName>
</protein>
<feature type="compositionally biased region" description="Polar residues" evidence="1">
    <location>
        <begin position="139"/>
        <end position="151"/>
    </location>
</feature>
<feature type="region of interest" description="Disordered" evidence="1">
    <location>
        <begin position="298"/>
        <end position="421"/>
    </location>
</feature>
<dbReference type="EMBL" id="CAJHIT010000009">
    <property type="protein sequence ID" value="CAD6505774.1"/>
    <property type="molecule type" value="Genomic_DNA"/>
</dbReference>
<proteinExistence type="predicted"/>
<evidence type="ECO:0000313" key="2">
    <source>
        <dbReference type="EMBL" id="CAD6505774.1"/>
    </source>
</evidence>
<organism evidence="2 3">
    <name type="scientific">Blumeria graminis f. sp. triticale</name>
    <dbReference type="NCBI Taxonomy" id="1689686"/>
    <lineage>
        <taxon>Eukaryota</taxon>
        <taxon>Fungi</taxon>
        <taxon>Dikarya</taxon>
        <taxon>Ascomycota</taxon>
        <taxon>Pezizomycotina</taxon>
        <taxon>Leotiomycetes</taxon>
        <taxon>Erysiphales</taxon>
        <taxon>Erysiphaceae</taxon>
        <taxon>Blumeria</taxon>
    </lineage>
</organism>
<feature type="compositionally biased region" description="Low complexity" evidence="1">
    <location>
        <begin position="304"/>
        <end position="326"/>
    </location>
</feature>
<gene>
    <name evidence="2" type="ORF">BGTH12_LOCUS7132</name>
</gene>
<dbReference type="AlphaFoldDB" id="A0A9W4D839"/>
<accession>A0A9W4D839</accession>
<feature type="compositionally biased region" description="Basic residues" evidence="1">
    <location>
        <begin position="470"/>
        <end position="479"/>
    </location>
</feature>
<evidence type="ECO:0000256" key="1">
    <source>
        <dbReference type="SAM" id="MobiDB-lite"/>
    </source>
</evidence>
<sequence>MGPPPSAPVKPTESYSLALADHQISVLKAKILPLVPHLLLVDDPTPHFFIDSYQYRGTPFQPYEVRHLQYLTMVSNGHRGLAHSLGDWHHEIEACSPAAIAAHVRPLASQPRESKLPSKKISIADYKKLKKDGPPRPTSQPSALTTASLAPTSRGLASDRADEPKCSSSEADLLRRQLASFKAEAREIAEKMSYAPPSKSNRSFNGNVSGIATSKTDMSSQKSTLKPPIRTAVKHPLPPRPLSPRSSGDLKSHPTRLGPIKRPLDYSSSSLHAAKRSRIEVAASPILKDQRIPKYERAPEKIVSSAPSAKFSPKPSSASPRPQKAALPPPSASRSVNTSHAPRKLTPIPPLLSPLPDDLYEPSDLDLPSSSLMEPKKKQPTGNSSSAPHHAQASKAPKKTLPIPAELLDDGARSRSSSPVFVHPPLLSPNLPPIVERELARLQKKATSNLKGGPGVETLSRLDTPIVARKSPKVGHPPKKTTISKSRPAVPENELPPKPTPPKETKKKFLVRIKYKKRRAKDIERILRMTPKVPSARFQELEAERVEALKSKSRVVDQGVSRLKAKKNVPSSSALPGTLKKRPADVPPCASPPAKRARTHLAEAAKSQAILDPPFKSPAPPKISHHLTPQKSHSKRASKMGKASSTDSTHAHTPGVTTPASRDKRTINTSTSHEKHQDRPDATRYIAEALSLKRKMDTELKTKDVEARKHVLNDEKQRGLCTGIECLLAYYSAFSVKKENRPSDRVNSWESTLGLLEFVVRNSEPYYVLHTLAAQLHALATEQLNRSYIDHVSVLKEAPRELLEKMVKNAQSRDRYWTLAHKGHEVLEEMGYANSVGPWTSWRDARHYFLSALEAYDEKEELGWKPSFSRF</sequence>
<dbReference type="Proteomes" id="UP000683417">
    <property type="component" value="Unassembled WGS sequence"/>
</dbReference>
<feature type="compositionally biased region" description="Basic and acidic residues" evidence="1">
    <location>
        <begin position="661"/>
        <end position="682"/>
    </location>
</feature>
<reference evidence="2" key="1">
    <citation type="submission" date="2020-10" db="EMBL/GenBank/DDBJ databases">
        <authorList>
            <person name="Muller C M."/>
        </authorList>
    </citation>
    <scope>NUCLEOTIDE SEQUENCE</scope>
    <source>
        <strain evidence="2">THUN-12</strain>
    </source>
</reference>
<evidence type="ECO:0000313" key="3">
    <source>
        <dbReference type="Proteomes" id="UP000683417"/>
    </source>
</evidence>
<comment type="caution">
    <text evidence="2">The sequence shown here is derived from an EMBL/GenBank/DDBJ whole genome shotgun (WGS) entry which is preliminary data.</text>
</comment>
<feature type="region of interest" description="Disordered" evidence="1">
    <location>
        <begin position="126"/>
        <end position="171"/>
    </location>
</feature>
<feature type="region of interest" description="Disordered" evidence="1">
    <location>
        <begin position="468"/>
        <end position="505"/>
    </location>
</feature>
<feature type="compositionally biased region" description="Polar residues" evidence="1">
    <location>
        <begin position="198"/>
        <end position="224"/>
    </location>
</feature>
<feature type="region of interest" description="Disordered" evidence="1">
    <location>
        <begin position="563"/>
        <end position="682"/>
    </location>
</feature>
<feature type="region of interest" description="Disordered" evidence="1">
    <location>
        <begin position="192"/>
        <end position="265"/>
    </location>
</feature>